<dbReference type="Pfam" id="PF08457">
    <property type="entry name" value="Sfi1"/>
    <property type="match status" value="1"/>
</dbReference>
<keyword evidence="4" id="KW-1185">Reference proteome</keyword>
<dbReference type="OrthoDB" id="1933281at2759"/>
<comment type="caution">
    <text evidence="3">The sequence shown here is derived from an EMBL/GenBank/DDBJ whole genome shotgun (WGS) entry which is preliminary data.</text>
</comment>
<evidence type="ECO:0000313" key="3">
    <source>
        <dbReference type="EMBL" id="KNE93311.1"/>
    </source>
</evidence>
<evidence type="ECO:0000256" key="1">
    <source>
        <dbReference type="SAM" id="MobiDB-lite"/>
    </source>
</evidence>
<evidence type="ECO:0000259" key="2">
    <source>
        <dbReference type="Pfam" id="PF08457"/>
    </source>
</evidence>
<proteinExistence type="predicted"/>
<feature type="region of interest" description="Disordered" evidence="1">
    <location>
        <begin position="857"/>
        <end position="879"/>
    </location>
</feature>
<organism evidence="3 4">
    <name type="scientific">Puccinia striiformis f. sp. tritici PST-78</name>
    <dbReference type="NCBI Taxonomy" id="1165861"/>
    <lineage>
        <taxon>Eukaryota</taxon>
        <taxon>Fungi</taxon>
        <taxon>Dikarya</taxon>
        <taxon>Basidiomycota</taxon>
        <taxon>Pucciniomycotina</taxon>
        <taxon>Pucciniomycetes</taxon>
        <taxon>Pucciniales</taxon>
        <taxon>Pucciniaceae</taxon>
        <taxon>Puccinia</taxon>
    </lineage>
</organism>
<dbReference type="AlphaFoldDB" id="A0A0L0V2A5"/>
<dbReference type="Proteomes" id="UP000054564">
    <property type="component" value="Unassembled WGS sequence"/>
</dbReference>
<evidence type="ECO:0000313" key="4">
    <source>
        <dbReference type="Proteomes" id="UP000054564"/>
    </source>
</evidence>
<gene>
    <name evidence="3" type="ORF">PSTG_13352</name>
</gene>
<dbReference type="STRING" id="1165861.A0A0L0V2A5"/>
<protein>
    <recommendedName>
        <fullName evidence="2">Sfi1 spindle body domain-containing protein</fullName>
    </recommendedName>
</protein>
<sequence>MPTSKDEILSIASRPTAPAFPALNEEERKILAQIIHLTPPNTNAFNVLLSPYENTLRRYRIDPKIDDKYYTLLLKLSLVPGIDWKQKWTGVLSINSSSPLNQAAVMSAAQARPTTQEPRRTNHIISQDKGKQKMITNNVKPVISQTAVRPQKSVHFLPSKAETNTSKPSGTEKDLTFPIELQPEVLHSKMTLLVDPIDVKGRKFRRLQLLSRYMNKWMDAVIFMKTLNSEAQAARRILDISTFYQTWTRQFRHRENQLKSADLFHNTRLLFSHLDQWRKLTVSKTIQRKSLALRNAYRKTKATRERNLCRRVLIIWANYMKSSKFYGSSTQQLVHHSLSRWHQKLQYLSHLSSVSNRLWFRSNFTQIQRILTQWSNDALLRSKLRSLLDTCDSRIKHQFFLDWKISFIQSRQAKFLYLKSRFHILLKACKKFGARKRMLEYSESTVKALRSTNTQMHVLRHWIISARGGLFARAVKCRLLRFYWQQWRRRTMHVHIYLPHLQNQFMAQSTLNLAHHSLQHWIQSHRQINENFTRAQQFSKLVIIRQSFLVWKDNHHRIQQLQSDATSFRIKLLRRRVLFVWKRKILKIKVNVWRQQRRLELIRRCFFAWRFMFRKHRQLSIYLYEFNQISVDQQRMNILSHWQIRVSLRSRDVQIAVKFEHQRFLKRIWKVWIRQIYLIKVLEQESDLVIQRRHQNQKLFVLAYWIDRTRAQVSRNWKLDQVWDTRNRSLIRSGWNKWRDRTRDRELEPLEHHFISKKEMDYKKQIWKIWIIRSKAVFLIRKFRYNQLVKCIKIWFNLSKFNQFHSDSSVHRCKKDREIRRKCFEIWSQKSIDLKTNQMISRFKHNLKIRQPMIKRHHDYSSSTTTTTTTTSQTYSSSN</sequence>
<reference evidence="4" key="1">
    <citation type="submission" date="2014-03" db="EMBL/GenBank/DDBJ databases">
        <title>The Genome Sequence of Puccinia striiformis f. sp. tritici PST-78.</title>
        <authorList>
            <consortium name="The Broad Institute Genome Sequencing Platform"/>
            <person name="Cuomo C."/>
            <person name="Hulbert S."/>
            <person name="Chen X."/>
            <person name="Walker B."/>
            <person name="Young S.K."/>
            <person name="Zeng Q."/>
            <person name="Gargeya S."/>
            <person name="Fitzgerald M."/>
            <person name="Haas B."/>
            <person name="Abouelleil A."/>
            <person name="Alvarado L."/>
            <person name="Arachchi H.M."/>
            <person name="Berlin A.M."/>
            <person name="Chapman S.B."/>
            <person name="Goldberg J."/>
            <person name="Griggs A."/>
            <person name="Gujja S."/>
            <person name="Hansen M."/>
            <person name="Howarth C."/>
            <person name="Imamovic A."/>
            <person name="Larimer J."/>
            <person name="McCowan C."/>
            <person name="Montmayeur A."/>
            <person name="Murphy C."/>
            <person name="Neiman D."/>
            <person name="Pearson M."/>
            <person name="Priest M."/>
            <person name="Roberts A."/>
            <person name="Saif S."/>
            <person name="Shea T."/>
            <person name="Sisk P."/>
            <person name="Sykes S."/>
            <person name="Wortman J."/>
            <person name="Nusbaum C."/>
            <person name="Birren B."/>
        </authorList>
    </citation>
    <scope>NUCLEOTIDE SEQUENCE [LARGE SCALE GENOMIC DNA]</scope>
    <source>
        <strain evidence="4">race PST-78</strain>
    </source>
</reference>
<name>A0A0L0V2A5_9BASI</name>
<accession>A0A0L0V2A5</accession>
<feature type="compositionally biased region" description="Low complexity" evidence="1">
    <location>
        <begin position="861"/>
        <end position="879"/>
    </location>
</feature>
<dbReference type="InterPro" id="IPR013665">
    <property type="entry name" value="Sfi1_dom"/>
</dbReference>
<dbReference type="EMBL" id="AJIL01000140">
    <property type="protein sequence ID" value="KNE93311.1"/>
    <property type="molecule type" value="Genomic_DNA"/>
</dbReference>
<feature type="domain" description="Sfi1 spindle body" evidence="2">
    <location>
        <begin position="330"/>
        <end position="742"/>
    </location>
</feature>